<dbReference type="Gene3D" id="1.10.490.10">
    <property type="entry name" value="Globins"/>
    <property type="match status" value="1"/>
</dbReference>
<feature type="region of interest" description="Disordered" evidence="1">
    <location>
        <begin position="1"/>
        <end position="25"/>
    </location>
</feature>
<gene>
    <name evidence="2" type="ORF">TeGR_g927</name>
</gene>
<proteinExistence type="predicted"/>
<dbReference type="InterPro" id="IPR012292">
    <property type="entry name" value="Globin/Proto"/>
</dbReference>
<feature type="region of interest" description="Disordered" evidence="1">
    <location>
        <begin position="140"/>
        <end position="160"/>
    </location>
</feature>
<keyword evidence="3" id="KW-1185">Reference proteome</keyword>
<evidence type="ECO:0000313" key="2">
    <source>
        <dbReference type="EMBL" id="GMI20636.1"/>
    </source>
</evidence>
<reference evidence="2 3" key="1">
    <citation type="journal article" date="2023" name="Commun. Biol.">
        <title>Genome analysis of Parmales, the sister group of diatoms, reveals the evolutionary specialization of diatoms from phago-mixotrophs to photoautotrophs.</title>
        <authorList>
            <person name="Ban H."/>
            <person name="Sato S."/>
            <person name="Yoshikawa S."/>
            <person name="Yamada K."/>
            <person name="Nakamura Y."/>
            <person name="Ichinomiya M."/>
            <person name="Sato N."/>
            <person name="Blanc-Mathieu R."/>
            <person name="Endo H."/>
            <person name="Kuwata A."/>
            <person name="Ogata H."/>
        </authorList>
    </citation>
    <scope>NUCLEOTIDE SEQUENCE [LARGE SCALE GENOMIC DNA]</scope>
</reference>
<evidence type="ECO:0000313" key="3">
    <source>
        <dbReference type="Proteomes" id="UP001165060"/>
    </source>
</evidence>
<protein>
    <submittedName>
        <fullName evidence="2">Uncharacterized protein</fullName>
    </submittedName>
</protein>
<dbReference type="EMBL" id="BRYB01000019">
    <property type="protein sequence ID" value="GMI20636.1"/>
    <property type="molecule type" value="Genomic_DNA"/>
</dbReference>
<comment type="caution">
    <text evidence="2">The sequence shown here is derived from an EMBL/GenBank/DDBJ whole genome shotgun (WGS) entry which is preliminary data.</text>
</comment>
<name>A0ABQ6M6R6_9STRA</name>
<evidence type="ECO:0000256" key="1">
    <source>
        <dbReference type="SAM" id="MobiDB-lite"/>
    </source>
</evidence>
<dbReference type="Proteomes" id="UP001165060">
    <property type="component" value="Unassembled WGS sequence"/>
</dbReference>
<organism evidence="2 3">
    <name type="scientific">Tetraparma gracilis</name>
    <dbReference type="NCBI Taxonomy" id="2962635"/>
    <lineage>
        <taxon>Eukaryota</taxon>
        <taxon>Sar</taxon>
        <taxon>Stramenopiles</taxon>
        <taxon>Ochrophyta</taxon>
        <taxon>Bolidophyceae</taxon>
        <taxon>Parmales</taxon>
        <taxon>Triparmaceae</taxon>
        <taxon>Tetraparma</taxon>
    </lineage>
</organism>
<sequence>MDVTSLTQDPDIAGESIATPGSHVPPAALLTPDPAKIQDVPRSYAPLNIHGNAHQATPRSAALVADVGGPAALLRMTTHFYNLAFKDPHLDKFIRDRTDPHAQRFANWITEKLGVSQAWTDERRTRPVVPIVLANNLRTTSPHDRSTAHGAAWSSPKRDPADVGRHFDLTDCRVWMRLHFWALKKAGLHVASPSFTEYYARFLGHFVRVYERRAPAFARDSYRWSDNPANLEAYAKDGKMTDLMGMSATDHVSSILVEEARDAEWPYYMTYEDQVNGRGVDDSFYP</sequence>
<accession>A0ABQ6M6R6</accession>